<comment type="caution">
    <text evidence="1">The sequence shown here is derived from an EMBL/GenBank/DDBJ whole genome shotgun (WGS) entry which is preliminary data.</text>
</comment>
<gene>
    <name evidence="1" type="ORF">B0A81_16555</name>
</gene>
<evidence type="ECO:0000313" key="1">
    <source>
        <dbReference type="EMBL" id="OXB04548.1"/>
    </source>
</evidence>
<evidence type="ECO:0000313" key="2">
    <source>
        <dbReference type="Proteomes" id="UP000198381"/>
    </source>
</evidence>
<sequence>MISIFSKVTKVLRYKDAKVLYSHKKSQPGITQIFTNYKTQSSQSFVLNQLCELCVFQTQ</sequence>
<dbReference type="EMBL" id="MUHD01000031">
    <property type="protein sequence ID" value="OXB04548.1"/>
    <property type="molecule type" value="Genomic_DNA"/>
</dbReference>
<accession>A0ABX4CQX1</accession>
<organism evidence="1 2">
    <name type="scientific">Flavobacterium plurextorum</name>
    <dbReference type="NCBI Taxonomy" id="1114867"/>
    <lineage>
        <taxon>Bacteria</taxon>
        <taxon>Pseudomonadati</taxon>
        <taxon>Bacteroidota</taxon>
        <taxon>Flavobacteriia</taxon>
        <taxon>Flavobacteriales</taxon>
        <taxon>Flavobacteriaceae</taxon>
        <taxon>Flavobacterium</taxon>
    </lineage>
</organism>
<dbReference type="Proteomes" id="UP000198381">
    <property type="component" value="Unassembled WGS sequence"/>
</dbReference>
<name>A0ABX4CQX1_9FLAO</name>
<keyword evidence="2" id="KW-1185">Reference proteome</keyword>
<reference evidence="1 2" key="1">
    <citation type="submission" date="2016-11" db="EMBL/GenBank/DDBJ databases">
        <title>Whole genomes of Flavobacteriaceae.</title>
        <authorList>
            <person name="Stine C."/>
            <person name="Li C."/>
            <person name="Tadesse D."/>
        </authorList>
    </citation>
    <scope>NUCLEOTIDE SEQUENCE [LARGE SCALE GENOMIC DNA]</scope>
    <source>
        <strain evidence="1 2">CCUG 60112</strain>
    </source>
</reference>
<protein>
    <submittedName>
        <fullName evidence="1">Uncharacterized protein</fullName>
    </submittedName>
</protein>
<proteinExistence type="predicted"/>